<organism evidence="2 3">
    <name type="scientific">Microdochium bolleyi</name>
    <dbReference type="NCBI Taxonomy" id="196109"/>
    <lineage>
        <taxon>Eukaryota</taxon>
        <taxon>Fungi</taxon>
        <taxon>Dikarya</taxon>
        <taxon>Ascomycota</taxon>
        <taxon>Pezizomycotina</taxon>
        <taxon>Sordariomycetes</taxon>
        <taxon>Xylariomycetidae</taxon>
        <taxon>Xylariales</taxon>
        <taxon>Microdochiaceae</taxon>
        <taxon>Microdochium</taxon>
    </lineage>
</organism>
<evidence type="ECO:0000256" key="1">
    <source>
        <dbReference type="SAM" id="MobiDB-lite"/>
    </source>
</evidence>
<proteinExistence type="predicted"/>
<dbReference type="EMBL" id="KQ964280">
    <property type="protein sequence ID" value="KXJ85515.1"/>
    <property type="molecule type" value="Genomic_DNA"/>
</dbReference>
<dbReference type="Proteomes" id="UP000070501">
    <property type="component" value="Unassembled WGS sequence"/>
</dbReference>
<accession>A0A136IKS0</accession>
<dbReference type="OrthoDB" id="3535086at2759"/>
<evidence type="ECO:0000313" key="2">
    <source>
        <dbReference type="EMBL" id="KXJ85515.1"/>
    </source>
</evidence>
<feature type="region of interest" description="Disordered" evidence="1">
    <location>
        <begin position="1"/>
        <end position="38"/>
    </location>
</feature>
<gene>
    <name evidence="2" type="ORF">Micbo1qcDRAFT_237451</name>
</gene>
<feature type="region of interest" description="Disordered" evidence="1">
    <location>
        <begin position="55"/>
        <end position="78"/>
    </location>
</feature>
<evidence type="ECO:0000313" key="3">
    <source>
        <dbReference type="Proteomes" id="UP000070501"/>
    </source>
</evidence>
<name>A0A136IKS0_9PEZI</name>
<dbReference type="InParanoid" id="A0A136IKS0"/>
<protein>
    <submittedName>
        <fullName evidence="2">Uncharacterized protein</fullName>
    </submittedName>
</protein>
<dbReference type="STRING" id="196109.A0A136IKS0"/>
<dbReference type="AlphaFoldDB" id="A0A136IKS0"/>
<reference evidence="3" key="1">
    <citation type="submission" date="2016-02" db="EMBL/GenBank/DDBJ databases">
        <title>Draft genome sequence of Microdochium bolleyi, a fungal endophyte of beachgrass.</title>
        <authorList>
            <consortium name="DOE Joint Genome Institute"/>
            <person name="David A.S."/>
            <person name="May G."/>
            <person name="Haridas S."/>
            <person name="Lim J."/>
            <person name="Wang M."/>
            <person name="Labutti K."/>
            <person name="Lipzen A."/>
            <person name="Barry K."/>
            <person name="Grigoriev I.V."/>
        </authorList>
    </citation>
    <scope>NUCLEOTIDE SEQUENCE [LARGE SCALE GENOMIC DNA]</scope>
    <source>
        <strain evidence="3">J235TASD1</strain>
    </source>
</reference>
<keyword evidence="3" id="KW-1185">Reference proteome</keyword>
<sequence>MLPVTPPAVTYNSTIKMRSPGSLLRPGPPPPPHARDVSSLHPVFFTERLQRTPFPMAASSPSTQPPRGSVGGGSGGAMFTNPVAHGYMYHETRRRAEGSSVPRL</sequence>